<organism evidence="2 3">
    <name type="scientific">Vreelandella olivaria</name>
    <dbReference type="NCBI Taxonomy" id="390919"/>
    <lineage>
        <taxon>Bacteria</taxon>
        <taxon>Pseudomonadati</taxon>
        <taxon>Pseudomonadota</taxon>
        <taxon>Gammaproteobacteria</taxon>
        <taxon>Oceanospirillales</taxon>
        <taxon>Halomonadaceae</taxon>
        <taxon>Vreelandella</taxon>
    </lineage>
</organism>
<evidence type="ECO:0000256" key="1">
    <source>
        <dbReference type="SAM" id="MobiDB-lite"/>
    </source>
</evidence>
<evidence type="ECO:0000313" key="2">
    <source>
        <dbReference type="EMBL" id="BBI52479.1"/>
    </source>
</evidence>
<dbReference type="Proteomes" id="UP000289555">
    <property type="component" value="Chromosome"/>
</dbReference>
<evidence type="ECO:0000313" key="3">
    <source>
        <dbReference type="Proteomes" id="UP000289555"/>
    </source>
</evidence>
<reference evidence="3" key="1">
    <citation type="journal article" date="2019" name="Microbiol. Resour. Announc.">
        <title>Complete Genome Sequence of Halomonas olivaria, a Moderately Halophilic Bacterium Isolated from Olive Processing Effluents, Obtained by Nanopore Sequencing.</title>
        <authorList>
            <person name="Nagata S."/>
            <person name="Ii K.M."/>
            <person name="Tsukimi T."/>
            <person name="Miura M.C."/>
            <person name="Galipon J."/>
            <person name="Arakawa K."/>
        </authorList>
    </citation>
    <scope>NUCLEOTIDE SEQUENCE [LARGE SCALE GENOMIC DNA]</scope>
    <source>
        <strain evidence="3">TYRC17</strain>
    </source>
</reference>
<protein>
    <submittedName>
        <fullName evidence="2">Uncharacterized protein</fullName>
    </submittedName>
</protein>
<name>A0ABN5WZS1_9GAMM</name>
<gene>
    <name evidence="2" type="ORF">HORIV_49000</name>
</gene>
<proteinExistence type="predicted"/>
<dbReference type="EMBL" id="AP019416">
    <property type="protein sequence ID" value="BBI52479.1"/>
    <property type="molecule type" value="Genomic_DNA"/>
</dbReference>
<accession>A0ABN5WZS1</accession>
<keyword evidence="3" id="KW-1185">Reference proteome</keyword>
<feature type="region of interest" description="Disordered" evidence="1">
    <location>
        <begin position="97"/>
        <end position="117"/>
    </location>
</feature>
<sequence>MNSGLQQIAIANCLEWLEQGYLDNRYSREAAEHLFERAVARMSQTGQFDSYSSWVEAYCHNREELDEFMQRNGSDDPLALEAKDKYDQISRRLGTDIEEYRETSSTSRGTRVRYREN</sequence>